<keyword evidence="4" id="KW-0812">Transmembrane</keyword>
<dbReference type="InterPro" id="IPR032675">
    <property type="entry name" value="LRR_dom_sf"/>
</dbReference>
<protein>
    <submittedName>
        <fullName evidence="5">LRRT4 protein</fullName>
    </submittedName>
</protein>
<evidence type="ECO:0000256" key="1">
    <source>
        <dbReference type="ARBA" id="ARBA00022614"/>
    </source>
</evidence>
<feature type="transmembrane region" description="Helical" evidence="4">
    <location>
        <begin position="153"/>
        <end position="175"/>
    </location>
</feature>
<dbReference type="InterPro" id="IPR001611">
    <property type="entry name" value="Leu-rich_rpt"/>
</dbReference>
<feature type="non-terminal residue" evidence="5">
    <location>
        <position position="1"/>
    </location>
</feature>
<name>A0ABS2XP55_POLSP</name>
<dbReference type="EMBL" id="JAAWVQ010057044">
    <property type="protein sequence ID" value="MBN3276110.1"/>
    <property type="molecule type" value="Genomic_DNA"/>
</dbReference>
<dbReference type="Gene3D" id="3.80.10.10">
    <property type="entry name" value="Ribonuclease Inhibitor"/>
    <property type="match status" value="1"/>
</dbReference>
<dbReference type="SUPFAM" id="SSF52058">
    <property type="entry name" value="L domain-like"/>
    <property type="match status" value="1"/>
</dbReference>
<keyword evidence="4" id="KW-0472">Membrane</keyword>
<evidence type="ECO:0000256" key="4">
    <source>
        <dbReference type="SAM" id="Phobius"/>
    </source>
</evidence>
<feature type="compositionally biased region" description="Polar residues" evidence="3">
    <location>
        <begin position="428"/>
        <end position="445"/>
    </location>
</feature>
<feature type="non-terminal residue" evidence="5">
    <location>
        <position position="455"/>
    </location>
</feature>
<keyword evidence="4" id="KW-1133">Transmembrane helix</keyword>
<dbReference type="PANTHER" id="PTHR24369:SF209">
    <property type="entry name" value="LEUCINE-RICH REPEAT TRANSMEMBRANE NEURONAL 2"/>
    <property type="match status" value="1"/>
</dbReference>
<dbReference type="Proteomes" id="UP001166093">
    <property type="component" value="Unassembled WGS sequence"/>
</dbReference>
<gene>
    <name evidence="5" type="primary">Lrrtm4</name>
    <name evidence="5" type="ORF">GTO93_0018933</name>
</gene>
<reference evidence="5" key="1">
    <citation type="journal article" date="2021" name="Cell">
        <title>Tracing the genetic footprints of vertebrate landing in non-teleost ray-finned fishes.</title>
        <authorList>
            <person name="Bi X."/>
            <person name="Wang K."/>
            <person name="Yang L."/>
            <person name="Pan H."/>
            <person name="Jiang H."/>
            <person name="Wei Q."/>
            <person name="Fang M."/>
            <person name="Yu H."/>
            <person name="Zhu C."/>
            <person name="Cai Y."/>
            <person name="He Y."/>
            <person name="Gan X."/>
            <person name="Zeng H."/>
            <person name="Yu D."/>
            <person name="Zhu Y."/>
            <person name="Jiang H."/>
            <person name="Qiu Q."/>
            <person name="Yang H."/>
            <person name="Zhang Y.E."/>
            <person name="Wang W."/>
            <person name="Zhu M."/>
            <person name="He S."/>
            <person name="Zhang G."/>
        </authorList>
    </citation>
    <scope>NUCLEOTIDE SEQUENCE</scope>
    <source>
        <strain evidence="5">Pddl_001</strain>
    </source>
</reference>
<accession>A0ABS2XP55</accession>
<feature type="region of interest" description="Disordered" evidence="3">
    <location>
        <begin position="418"/>
        <end position="455"/>
    </location>
</feature>
<keyword evidence="1" id="KW-0433">Leucine-rich repeat</keyword>
<keyword evidence="2" id="KW-0677">Repeat</keyword>
<feature type="region of interest" description="Disordered" evidence="3">
    <location>
        <begin position="93"/>
        <end position="142"/>
    </location>
</feature>
<dbReference type="PROSITE" id="PS51450">
    <property type="entry name" value="LRR"/>
    <property type="match status" value="1"/>
</dbReference>
<evidence type="ECO:0000313" key="5">
    <source>
        <dbReference type="EMBL" id="MBN3276110.1"/>
    </source>
</evidence>
<evidence type="ECO:0000256" key="2">
    <source>
        <dbReference type="ARBA" id="ARBA00022737"/>
    </source>
</evidence>
<keyword evidence="6" id="KW-1185">Reference proteome</keyword>
<comment type="caution">
    <text evidence="5">The sequence shown here is derived from an EMBL/GenBank/DDBJ whole genome shotgun (WGS) entry which is preliminary data.</text>
</comment>
<evidence type="ECO:0000313" key="6">
    <source>
        <dbReference type="Proteomes" id="UP001166093"/>
    </source>
</evidence>
<organism evidence="5 6">
    <name type="scientific">Polyodon spathula</name>
    <name type="common">North American paddlefish</name>
    <name type="synonym">Squalus spathula</name>
    <dbReference type="NCBI Taxonomy" id="7913"/>
    <lineage>
        <taxon>Eukaryota</taxon>
        <taxon>Metazoa</taxon>
        <taxon>Chordata</taxon>
        <taxon>Craniata</taxon>
        <taxon>Vertebrata</taxon>
        <taxon>Euteleostomi</taxon>
        <taxon>Actinopterygii</taxon>
        <taxon>Chondrostei</taxon>
        <taxon>Acipenseriformes</taxon>
        <taxon>Polyodontidae</taxon>
        <taxon>Polyodon</taxon>
    </lineage>
</organism>
<proteinExistence type="predicted"/>
<evidence type="ECO:0000256" key="3">
    <source>
        <dbReference type="SAM" id="MobiDB-lite"/>
    </source>
</evidence>
<dbReference type="InterPro" id="IPR050541">
    <property type="entry name" value="LRR_TM_domain-containing"/>
</dbReference>
<sequence>MFQCLPNLQTLNLDSNKLSNVSQEAVDAWISLTTISLAGNIWECNPSLCPLVAWLRNFKGNKETTMICAGPKLVQGEKVMEAVDNYSICKETPPPATEQLLPTAQTPDRARLLPHPTLPRQGESLSSPPSPSPSSGQTSAPETEFEHVSFHKIIAGSVALFLSVAMILLVIYVSWKRYPSSLKQLQQRSLVRKRRKQTQETERPLSSPLQEYYVDYKPTNSETMDVLVNGTGPCTYTISGSRECEGLHMHWICLYSVMGNSLWRSEPAGVAALCEPFIHHLASQARSRTGTLIRTCREPGGLVKDFCHLHTAPPSKTQSQSGREAVIDGFFADERREGGGVEMRISGAFGRARLAGSPDTTLDVRANKPAVTIFKRLNFSDASPPPTLQKAHISAWARSIEPLRTEFLCERHERRDLRVSKSREESDFNPTGTEMQTSAEQQAAFTLSGGDLTRA</sequence>
<dbReference type="PANTHER" id="PTHR24369">
    <property type="entry name" value="ANTIGEN BSP, PUTATIVE-RELATED"/>
    <property type="match status" value="1"/>
</dbReference>